<dbReference type="Proteomes" id="UP000054266">
    <property type="component" value="Unassembled WGS sequence"/>
</dbReference>
<dbReference type="Gene3D" id="3.90.180.10">
    <property type="entry name" value="Medium-chain alcohol dehydrogenases, catalytic domain"/>
    <property type="match status" value="2"/>
</dbReference>
<keyword evidence="4" id="KW-1185">Reference proteome</keyword>
<evidence type="ECO:0000256" key="1">
    <source>
        <dbReference type="ARBA" id="ARBA00023002"/>
    </source>
</evidence>
<dbReference type="Pfam" id="PF00107">
    <property type="entry name" value="ADH_zinc_N"/>
    <property type="match status" value="1"/>
</dbReference>
<dbReference type="InterPro" id="IPR011032">
    <property type="entry name" value="GroES-like_sf"/>
</dbReference>
<gene>
    <name evidence="3" type="ORF">PV04_09853</name>
</gene>
<dbReference type="InterPro" id="IPR045010">
    <property type="entry name" value="MDR_fam"/>
</dbReference>
<evidence type="ECO:0000259" key="2">
    <source>
        <dbReference type="SMART" id="SM00829"/>
    </source>
</evidence>
<dbReference type="HOGENOM" id="CLU_026673_29_2_1"/>
<dbReference type="InterPro" id="IPR020843">
    <property type="entry name" value="ER"/>
</dbReference>
<dbReference type="InterPro" id="IPR041694">
    <property type="entry name" value="ADH_N_2"/>
</dbReference>
<dbReference type="EMBL" id="KN846962">
    <property type="protein sequence ID" value="KIW62969.1"/>
    <property type="molecule type" value="Genomic_DNA"/>
</dbReference>
<keyword evidence="1" id="KW-0560">Oxidoreductase</keyword>
<dbReference type="AlphaFoldDB" id="A0A0D2FSF5"/>
<proteinExistence type="predicted"/>
<dbReference type="Gene3D" id="3.40.50.720">
    <property type="entry name" value="NAD(P)-binding Rossmann-like Domain"/>
    <property type="match status" value="2"/>
</dbReference>
<dbReference type="SMART" id="SM00829">
    <property type="entry name" value="PKS_ER"/>
    <property type="match status" value="1"/>
</dbReference>
<evidence type="ECO:0000313" key="3">
    <source>
        <dbReference type="EMBL" id="KIW62969.1"/>
    </source>
</evidence>
<dbReference type="PANTHER" id="PTHR43205:SF19">
    <property type="entry name" value="ENOYL REDUCTASE (ER) DOMAIN-CONTAINING PROTEIN"/>
    <property type="match status" value="1"/>
</dbReference>
<sequence>MASPPSSTRTWIVANHPKGVPTFDSNDPAATFKLIERPLPTLEADQVLVKSLYWSNDPAQRPAIDASVKAERHYTAPVKLGDPMMARGLAEVVESKADKLPKGTIVQAAIGWTEYAVLNASECSPRQPLPNGLSLTHYLGAFGGTGLTAYYGLVVVGEVKKGQRIVVSGAAGATGSMVVQIAKNIIGASEVIGIAGSDSKCRWVESLGADKCLNYKSPSFEQDLIDATAGFVDVYFDNVGGSILDLMLARLKRHGVVVQCGLIADYNDMKPTVLQSKKFLQCPASVSRLRAPFFFPGPFIIEAGRTDVPSIHPDYFQVITMRLSIRGFIASDYMSTFPETIKLLIEALKEGKLKISNEESEQVVDTKFEDVPKTWLKLFDGGNTGKLVTKLV</sequence>
<dbReference type="InterPro" id="IPR036291">
    <property type="entry name" value="NAD(P)-bd_dom_sf"/>
</dbReference>
<organism evidence="3 4">
    <name type="scientific">Phialophora macrospora</name>
    <dbReference type="NCBI Taxonomy" id="1851006"/>
    <lineage>
        <taxon>Eukaryota</taxon>
        <taxon>Fungi</taxon>
        <taxon>Dikarya</taxon>
        <taxon>Ascomycota</taxon>
        <taxon>Pezizomycotina</taxon>
        <taxon>Eurotiomycetes</taxon>
        <taxon>Chaetothyriomycetidae</taxon>
        <taxon>Chaetothyriales</taxon>
        <taxon>Herpotrichiellaceae</taxon>
        <taxon>Phialophora</taxon>
    </lineage>
</organism>
<dbReference type="CDD" id="cd05288">
    <property type="entry name" value="PGDH"/>
    <property type="match status" value="1"/>
</dbReference>
<name>A0A0D2FSF5_9EURO</name>
<protein>
    <recommendedName>
        <fullName evidence="2">Enoyl reductase (ER) domain-containing protein</fullName>
    </recommendedName>
</protein>
<dbReference type="SUPFAM" id="SSF50129">
    <property type="entry name" value="GroES-like"/>
    <property type="match status" value="1"/>
</dbReference>
<reference evidence="3 4" key="1">
    <citation type="submission" date="2015-01" db="EMBL/GenBank/DDBJ databases">
        <title>The Genome Sequence of Capronia semiimmersa CBS27337.</title>
        <authorList>
            <consortium name="The Broad Institute Genomics Platform"/>
            <person name="Cuomo C."/>
            <person name="de Hoog S."/>
            <person name="Gorbushina A."/>
            <person name="Stielow B."/>
            <person name="Teixiera M."/>
            <person name="Abouelleil A."/>
            <person name="Chapman S.B."/>
            <person name="Priest M."/>
            <person name="Young S.K."/>
            <person name="Wortman J."/>
            <person name="Nusbaum C."/>
            <person name="Birren B."/>
        </authorList>
    </citation>
    <scope>NUCLEOTIDE SEQUENCE [LARGE SCALE GENOMIC DNA]</scope>
    <source>
        <strain evidence="3 4">CBS 27337</strain>
    </source>
</reference>
<dbReference type="SUPFAM" id="SSF51735">
    <property type="entry name" value="NAD(P)-binding Rossmann-fold domains"/>
    <property type="match status" value="1"/>
</dbReference>
<feature type="domain" description="Enoyl reductase (ER)" evidence="2">
    <location>
        <begin position="29"/>
        <end position="389"/>
    </location>
</feature>
<accession>A0A0D2FSF5</accession>
<evidence type="ECO:0000313" key="4">
    <source>
        <dbReference type="Proteomes" id="UP000054266"/>
    </source>
</evidence>
<dbReference type="InterPro" id="IPR013149">
    <property type="entry name" value="ADH-like_C"/>
</dbReference>
<dbReference type="GO" id="GO:0016628">
    <property type="term" value="F:oxidoreductase activity, acting on the CH-CH group of donors, NAD or NADP as acceptor"/>
    <property type="evidence" value="ECO:0007669"/>
    <property type="project" value="InterPro"/>
</dbReference>
<dbReference type="PANTHER" id="PTHR43205">
    <property type="entry name" value="PROSTAGLANDIN REDUCTASE"/>
    <property type="match status" value="1"/>
</dbReference>
<dbReference type="Pfam" id="PF16884">
    <property type="entry name" value="ADH_N_2"/>
    <property type="match status" value="1"/>
</dbReference>